<proteinExistence type="predicted"/>
<sequence>MSSISRPTTLAWLSIPSEWMLARTTQEAIMSKDYTDFFATLQGGPAGHSNLDAAVYQHMGQPQQEDQLWFDISSPRFTLQSDYNATSFDAQFGYQPSIATLLRHLSELYEEHARLNGSSRRGVIIEFGASMYGK</sequence>
<dbReference type="InParanoid" id="A0A409Y2U8"/>
<dbReference type="EMBL" id="NHYE01001267">
    <property type="protein sequence ID" value="PPQ97308.1"/>
    <property type="molecule type" value="Genomic_DNA"/>
</dbReference>
<name>A0A409Y2U8_9AGAR</name>
<dbReference type="Proteomes" id="UP000284706">
    <property type="component" value="Unassembled WGS sequence"/>
</dbReference>
<dbReference type="AlphaFoldDB" id="A0A409Y2U8"/>
<reference evidence="1 2" key="1">
    <citation type="journal article" date="2018" name="Evol. Lett.">
        <title>Horizontal gene cluster transfer increased hallucinogenic mushroom diversity.</title>
        <authorList>
            <person name="Reynolds H.T."/>
            <person name="Vijayakumar V."/>
            <person name="Gluck-Thaler E."/>
            <person name="Korotkin H.B."/>
            <person name="Matheny P.B."/>
            <person name="Slot J.C."/>
        </authorList>
    </citation>
    <scope>NUCLEOTIDE SEQUENCE [LARGE SCALE GENOMIC DNA]</scope>
    <source>
        <strain evidence="1 2">SRW20</strain>
    </source>
</reference>
<protein>
    <submittedName>
        <fullName evidence="1">Uncharacterized protein</fullName>
    </submittedName>
</protein>
<evidence type="ECO:0000313" key="1">
    <source>
        <dbReference type="EMBL" id="PPQ97308.1"/>
    </source>
</evidence>
<organism evidence="1 2">
    <name type="scientific">Gymnopilus dilepis</name>
    <dbReference type="NCBI Taxonomy" id="231916"/>
    <lineage>
        <taxon>Eukaryota</taxon>
        <taxon>Fungi</taxon>
        <taxon>Dikarya</taxon>
        <taxon>Basidiomycota</taxon>
        <taxon>Agaricomycotina</taxon>
        <taxon>Agaricomycetes</taxon>
        <taxon>Agaricomycetidae</taxon>
        <taxon>Agaricales</taxon>
        <taxon>Agaricineae</taxon>
        <taxon>Hymenogastraceae</taxon>
        <taxon>Gymnopilus</taxon>
    </lineage>
</organism>
<gene>
    <name evidence="1" type="ORF">CVT26_006654</name>
</gene>
<comment type="caution">
    <text evidence="1">The sequence shown here is derived from an EMBL/GenBank/DDBJ whole genome shotgun (WGS) entry which is preliminary data.</text>
</comment>
<accession>A0A409Y2U8</accession>
<feature type="non-terminal residue" evidence="1">
    <location>
        <position position="134"/>
    </location>
</feature>
<evidence type="ECO:0000313" key="2">
    <source>
        <dbReference type="Proteomes" id="UP000284706"/>
    </source>
</evidence>
<keyword evidence="2" id="KW-1185">Reference proteome</keyword>